<feature type="region of interest" description="Disordered" evidence="5">
    <location>
        <begin position="82"/>
        <end position="129"/>
    </location>
</feature>
<feature type="transmembrane region" description="Helical" evidence="6">
    <location>
        <begin position="159"/>
        <end position="178"/>
    </location>
</feature>
<dbReference type="InterPro" id="IPR013057">
    <property type="entry name" value="AA_transpt_TM"/>
</dbReference>
<feature type="transmembrane region" description="Helical" evidence="6">
    <location>
        <begin position="434"/>
        <end position="451"/>
    </location>
</feature>
<organism evidence="8 9">
    <name type="scientific">Iphiclides podalirius</name>
    <name type="common">scarce swallowtail</name>
    <dbReference type="NCBI Taxonomy" id="110791"/>
    <lineage>
        <taxon>Eukaryota</taxon>
        <taxon>Metazoa</taxon>
        <taxon>Ecdysozoa</taxon>
        <taxon>Arthropoda</taxon>
        <taxon>Hexapoda</taxon>
        <taxon>Insecta</taxon>
        <taxon>Pterygota</taxon>
        <taxon>Neoptera</taxon>
        <taxon>Endopterygota</taxon>
        <taxon>Lepidoptera</taxon>
        <taxon>Glossata</taxon>
        <taxon>Ditrysia</taxon>
        <taxon>Papilionoidea</taxon>
        <taxon>Papilionidae</taxon>
        <taxon>Papilioninae</taxon>
        <taxon>Iphiclides</taxon>
    </lineage>
</organism>
<feature type="transmembrane region" description="Helical" evidence="6">
    <location>
        <begin position="215"/>
        <end position="239"/>
    </location>
</feature>
<keyword evidence="9" id="KW-1185">Reference proteome</keyword>
<reference evidence="8" key="1">
    <citation type="submission" date="2022-03" db="EMBL/GenBank/DDBJ databases">
        <authorList>
            <person name="Martin H S."/>
        </authorList>
    </citation>
    <scope>NUCLEOTIDE SEQUENCE</scope>
</reference>
<feature type="domain" description="Amino acid transporter transmembrane" evidence="7">
    <location>
        <begin position="131"/>
        <end position="516"/>
    </location>
</feature>
<evidence type="ECO:0000256" key="6">
    <source>
        <dbReference type="SAM" id="Phobius"/>
    </source>
</evidence>
<keyword evidence="4 6" id="KW-0472">Membrane</keyword>
<dbReference type="PANTHER" id="PTHR22950:SF703">
    <property type="entry name" value="AMINO ACID TRANSPORTER TRANSMEMBRANE DOMAIN-CONTAINING PROTEIN"/>
    <property type="match status" value="1"/>
</dbReference>
<gene>
    <name evidence="8" type="ORF">IPOD504_LOCUS725</name>
</gene>
<sequence>MKISSVRRPFIDPALTILLTLVGDKPSEQISAAHCLQEVVDVYRSSLRDSSQNGILSHRFCGRRTRLGNFYLHDGWLNEKSPQRSKAPIEMSKKSSLATAVTTSSKPSETTPLVPKGDPNGDNGPARSSGLSVKQAALLVAGEMAGSGVLALPRALVKTGWIGVPIIVLLAIMAAFSGKRLGDCWSMIEGRDPEMRSRKRNPYAIIADQALGKTWSAAVSLAIIVSLFGAAVVYLLLAAQIVEQVFLSLVPTVTFCAWYLIVGGIMTPLMLFGTPKDFSFVGVVAFFASVVACILYFIQMMNDIKPFVFRWGIHGFKDFFLAFGTIMFTFGGASAFPTIQNDMVEKSKFSKSVQYSFLAILALYLPIAIAGYSVYGESVAPNVAGSLSATPLTLVGNIFMAVHLLSAFIIIVNPVCQEMEELYNIPRDSVGYRALVRLSIMGAVLFLGESIPRFYTILALVGGTTVALLTFVLPSYCYLNLVSQPPREGEPITETPGWKKLVCWEIIVVGVLGGAAATFAAGTRSSSTESIARLYLPLKRTLRS</sequence>
<evidence type="ECO:0000313" key="8">
    <source>
        <dbReference type="EMBL" id="CAH2035841.1"/>
    </source>
</evidence>
<feature type="transmembrane region" description="Helical" evidence="6">
    <location>
        <begin position="501"/>
        <end position="521"/>
    </location>
</feature>
<feature type="compositionally biased region" description="Polar residues" evidence="5">
    <location>
        <begin position="94"/>
        <end position="111"/>
    </location>
</feature>
<evidence type="ECO:0000256" key="5">
    <source>
        <dbReference type="SAM" id="MobiDB-lite"/>
    </source>
</evidence>
<accession>A0ABN8HUB3</accession>
<dbReference type="Gene3D" id="1.20.1740.10">
    <property type="entry name" value="Amino acid/polyamine transporter I"/>
    <property type="match status" value="1"/>
</dbReference>
<comment type="subcellular location">
    <subcellularLocation>
        <location evidence="1">Membrane</location>
        <topology evidence="1">Multi-pass membrane protein</topology>
    </subcellularLocation>
</comment>
<feature type="transmembrane region" description="Helical" evidence="6">
    <location>
        <begin position="278"/>
        <end position="299"/>
    </location>
</feature>
<proteinExistence type="predicted"/>
<name>A0ABN8HUB3_9NEOP</name>
<evidence type="ECO:0000256" key="1">
    <source>
        <dbReference type="ARBA" id="ARBA00004141"/>
    </source>
</evidence>
<keyword evidence="2 6" id="KW-0812">Transmembrane</keyword>
<feature type="transmembrane region" description="Helical" evidence="6">
    <location>
        <begin position="319"/>
        <end position="336"/>
    </location>
</feature>
<evidence type="ECO:0000313" key="9">
    <source>
        <dbReference type="Proteomes" id="UP000837857"/>
    </source>
</evidence>
<feature type="transmembrane region" description="Helical" evidence="6">
    <location>
        <begin position="245"/>
        <end position="266"/>
    </location>
</feature>
<dbReference type="Proteomes" id="UP000837857">
    <property type="component" value="Chromosome 1"/>
</dbReference>
<dbReference type="Pfam" id="PF01490">
    <property type="entry name" value="Aa_trans"/>
    <property type="match status" value="1"/>
</dbReference>
<feature type="transmembrane region" description="Helical" evidence="6">
    <location>
        <begin position="457"/>
        <end position="481"/>
    </location>
</feature>
<dbReference type="PANTHER" id="PTHR22950">
    <property type="entry name" value="AMINO ACID TRANSPORTER"/>
    <property type="match status" value="1"/>
</dbReference>
<keyword evidence="3 6" id="KW-1133">Transmembrane helix</keyword>
<feature type="non-terminal residue" evidence="8">
    <location>
        <position position="1"/>
    </location>
</feature>
<feature type="transmembrane region" description="Helical" evidence="6">
    <location>
        <begin position="395"/>
        <end position="413"/>
    </location>
</feature>
<evidence type="ECO:0000256" key="3">
    <source>
        <dbReference type="ARBA" id="ARBA00022989"/>
    </source>
</evidence>
<evidence type="ECO:0000259" key="7">
    <source>
        <dbReference type="Pfam" id="PF01490"/>
    </source>
</evidence>
<dbReference type="EMBL" id="OW152813">
    <property type="protein sequence ID" value="CAH2035841.1"/>
    <property type="molecule type" value="Genomic_DNA"/>
</dbReference>
<evidence type="ECO:0000256" key="4">
    <source>
        <dbReference type="ARBA" id="ARBA00023136"/>
    </source>
</evidence>
<evidence type="ECO:0000256" key="2">
    <source>
        <dbReference type="ARBA" id="ARBA00022692"/>
    </source>
</evidence>
<protein>
    <recommendedName>
        <fullName evidence="7">Amino acid transporter transmembrane domain-containing protein</fullName>
    </recommendedName>
</protein>
<feature type="transmembrane region" description="Helical" evidence="6">
    <location>
        <begin position="357"/>
        <end position="375"/>
    </location>
</feature>